<proteinExistence type="predicted"/>
<dbReference type="AlphaFoldDB" id="A0A081D173"/>
<gene>
    <name evidence="2" type="ORF">RRU01S_27_00570</name>
</gene>
<accession>A0A081D173</accession>
<evidence type="ECO:0000313" key="3">
    <source>
        <dbReference type="Proteomes" id="UP000028701"/>
    </source>
</evidence>
<reference evidence="2 3" key="1">
    <citation type="submission" date="2014-08" db="EMBL/GenBank/DDBJ databases">
        <title>Whole genome shotgun sequence of Rhizobium rubi NBRC 13261.</title>
        <authorList>
            <person name="Katano-Makiyama Y."/>
            <person name="Hosoyama A."/>
            <person name="Hashimoto M."/>
            <person name="Hosoyama Y."/>
            <person name="Noguchi M."/>
            <person name="Tsuchikane K."/>
            <person name="Uohara A."/>
            <person name="Ohji S."/>
            <person name="Ichikawa N."/>
            <person name="Kimura A."/>
            <person name="Yamazoe A."/>
            <person name="Fujita N."/>
        </authorList>
    </citation>
    <scope>NUCLEOTIDE SEQUENCE [LARGE SCALE GENOMIC DNA]</scope>
    <source>
        <strain evidence="2 3">NBRC 13261</strain>
    </source>
</reference>
<name>A0A081D173_9HYPH</name>
<feature type="compositionally biased region" description="Polar residues" evidence="1">
    <location>
        <begin position="7"/>
        <end position="21"/>
    </location>
</feature>
<dbReference type="Proteomes" id="UP000028701">
    <property type="component" value="Unassembled WGS sequence"/>
</dbReference>
<protein>
    <submittedName>
        <fullName evidence="2">Uncharacterized protein</fullName>
    </submittedName>
</protein>
<comment type="caution">
    <text evidence="2">The sequence shown here is derived from an EMBL/GenBank/DDBJ whole genome shotgun (WGS) entry which is preliminary data.</text>
</comment>
<dbReference type="EMBL" id="BBJU01000027">
    <property type="protein sequence ID" value="GAK72669.1"/>
    <property type="molecule type" value="Genomic_DNA"/>
</dbReference>
<organism evidence="2 3">
    <name type="scientific">Agrobacterium rubi TR3 = NBRC 13261</name>
    <dbReference type="NCBI Taxonomy" id="1368415"/>
    <lineage>
        <taxon>Bacteria</taxon>
        <taxon>Pseudomonadati</taxon>
        <taxon>Pseudomonadota</taxon>
        <taxon>Alphaproteobacteria</taxon>
        <taxon>Hyphomicrobiales</taxon>
        <taxon>Rhizobiaceae</taxon>
        <taxon>Rhizobium/Agrobacterium group</taxon>
        <taxon>Agrobacterium</taxon>
    </lineage>
</organism>
<evidence type="ECO:0000313" key="2">
    <source>
        <dbReference type="EMBL" id="GAK72669.1"/>
    </source>
</evidence>
<feature type="region of interest" description="Disordered" evidence="1">
    <location>
        <begin position="1"/>
        <end position="29"/>
    </location>
</feature>
<evidence type="ECO:0000256" key="1">
    <source>
        <dbReference type="SAM" id="MobiDB-lite"/>
    </source>
</evidence>
<sequence>MSCHNALPTSELTTSCRSTSPAKHREHNKQIRTTTRDLIFYRVDNEKVVIIHILYGATDYGTILFGE</sequence>